<dbReference type="SMART" id="SM00960">
    <property type="entry name" value="Robl_LC7"/>
    <property type="match status" value="1"/>
</dbReference>
<proteinExistence type="predicted"/>
<name>A0ABV6AXB6_9DEIO</name>
<evidence type="ECO:0000259" key="1">
    <source>
        <dbReference type="SMART" id="SM00960"/>
    </source>
</evidence>
<protein>
    <submittedName>
        <fullName evidence="2">Roadblock/LC7 domain-containing protein</fullName>
    </submittedName>
</protein>
<dbReference type="Proteomes" id="UP001589733">
    <property type="component" value="Unassembled WGS sequence"/>
</dbReference>
<keyword evidence="3" id="KW-1185">Reference proteome</keyword>
<dbReference type="RefSeq" id="WP_380008512.1">
    <property type="nucleotide sequence ID" value="NZ_JBHLYR010000031.1"/>
</dbReference>
<organism evidence="2 3">
    <name type="scientific">Deinococcus oregonensis</name>
    <dbReference type="NCBI Taxonomy" id="1805970"/>
    <lineage>
        <taxon>Bacteria</taxon>
        <taxon>Thermotogati</taxon>
        <taxon>Deinococcota</taxon>
        <taxon>Deinococci</taxon>
        <taxon>Deinococcales</taxon>
        <taxon>Deinococcaceae</taxon>
        <taxon>Deinococcus</taxon>
    </lineage>
</organism>
<sequence length="106" mass="11062">MIEALMETRGVRHALLVNAQGEIVTAAGPRGPHADADLNLVAAGRAVIASLQATQGSGEWNDLLLDVDGGPVLLTPVGDQILLAAFDDVASLGRIRFAVRRLLGQI</sequence>
<evidence type="ECO:0000313" key="2">
    <source>
        <dbReference type="EMBL" id="MFB9992157.1"/>
    </source>
</evidence>
<feature type="domain" description="Roadblock/LAMTOR2" evidence="1">
    <location>
        <begin position="1"/>
        <end position="86"/>
    </location>
</feature>
<dbReference type="EMBL" id="JBHLYR010000031">
    <property type="protein sequence ID" value="MFB9992157.1"/>
    <property type="molecule type" value="Genomic_DNA"/>
</dbReference>
<dbReference type="Pfam" id="PF03259">
    <property type="entry name" value="Robl_LC7"/>
    <property type="match status" value="1"/>
</dbReference>
<dbReference type="InterPro" id="IPR004942">
    <property type="entry name" value="Roadblock/LAMTOR2_dom"/>
</dbReference>
<accession>A0ABV6AXB6</accession>
<comment type="caution">
    <text evidence="2">The sequence shown here is derived from an EMBL/GenBank/DDBJ whole genome shotgun (WGS) entry which is preliminary data.</text>
</comment>
<evidence type="ECO:0000313" key="3">
    <source>
        <dbReference type="Proteomes" id="UP001589733"/>
    </source>
</evidence>
<dbReference type="SUPFAM" id="SSF103196">
    <property type="entry name" value="Roadblock/LC7 domain"/>
    <property type="match status" value="1"/>
</dbReference>
<gene>
    <name evidence="2" type="ORF">ACFFLM_09315</name>
</gene>
<dbReference type="Gene3D" id="3.30.450.30">
    <property type="entry name" value="Dynein light chain 2a, cytoplasmic"/>
    <property type="match status" value="1"/>
</dbReference>
<reference evidence="2 3" key="1">
    <citation type="submission" date="2024-09" db="EMBL/GenBank/DDBJ databases">
        <authorList>
            <person name="Sun Q."/>
            <person name="Mori K."/>
        </authorList>
    </citation>
    <scope>NUCLEOTIDE SEQUENCE [LARGE SCALE GENOMIC DNA]</scope>
    <source>
        <strain evidence="2 3">JCM 13503</strain>
    </source>
</reference>